<keyword evidence="9" id="KW-1185">Reference proteome</keyword>
<dbReference type="CDD" id="cd00044">
    <property type="entry name" value="CysPc"/>
    <property type="match status" value="1"/>
</dbReference>
<dbReference type="Pfam" id="PF01067">
    <property type="entry name" value="Calpain_III"/>
    <property type="match status" value="1"/>
</dbReference>
<dbReference type="CDD" id="cd00214">
    <property type="entry name" value="Calpain_III"/>
    <property type="match status" value="1"/>
</dbReference>
<dbReference type="SMART" id="SM00720">
    <property type="entry name" value="calpain_III"/>
    <property type="match status" value="1"/>
</dbReference>
<dbReference type="Gene3D" id="2.60.120.380">
    <property type="match status" value="1"/>
</dbReference>
<dbReference type="Proteomes" id="UP001487740">
    <property type="component" value="Unassembled WGS sequence"/>
</dbReference>
<organism evidence="8 9">
    <name type="scientific">Scylla paramamosain</name>
    <name type="common">Mud crab</name>
    <dbReference type="NCBI Taxonomy" id="85552"/>
    <lineage>
        <taxon>Eukaryota</taxon>
        <taxon>Metazoa</taxon>
        <taxon>Ecdysozoa</taxon>
        <taxon>Arthropoda</taxon>
        <taxon>Crustacea</taxon>
        <taxon>Multicrustacea</taxon>
        <taxon>Malacostraca</taxon>
        <taxon>Eumalacostraca</taxon>
        <taxon>Eucarida</taxon>
        <taxon>Decapoda</taxon>
        <taxon>Pleocyemata</taxon>
        <taxon>Brachyura</taxon>
        <taxon>Eubrachyura</taxon>
        <taxon>Portunoidea</taxon>
        <taxon>Portunidae</taxon>
        <taxon>Portuninae</taxon>
        <taxon>Scylla</taxon>
    </lineage>
</organism>
<dbReference type="PANTHER" id="PTHR10183">
    <property type="entry name" value="CALPAIN"/>
    <property type="match status" value="1"/>
</dbReference>
<evidence type="ECO:0000259" key="7">
    <source>
        <dbReference type="PROSITE" id="PS50203"/>
    </source>
</evidence>
<dbReference type="FunFam" id="2.60.120.380:FF:000002">
    <property type="entry name" value="calpain-3 isoform X1"/>
    <property type="match status" value="1"/>
</dbReference>
<evidence type="ECO:0000256" key="2">
    <source>
        <dbReference type="ARBA" id="ARBA00022670"/>
    </source>
</evidence>
<dbReference type="SUPFAM" id="SSF54001">
    <property type="entry name" value="Cysteine proteinases"/>
    <property type="match status" value="1"/>
</dbReference>
<feature type="active site" evidence="5 6">
    <location>
        <position position="298"/>
    </location>
</feature>
<gene>
    <name evidence="8" type="ORF">O3P69_017906</name>
</gene>
<dbReference type="Pfam" id="PF00648">
    <property type="entry name" value="Peptidase_C2"/>
    <property type="match status" value="2"/>
</dbReference>
<dbReference type="InterPro" id="IPR000169">
    <property type="entry name" value="Pept_cys_AS"/>
</dbReference>
<protein>
    <recommendedName>
        <fullName evidence="7">Calpain catalytic domain-containing protein</fullName>
    </recommendedName>
</protein>
<dbReference type="InterPro" id="IPR033883">
    <property type="entry name" value="C2_III"/>
</dbReference>
<keyword evidence="3 6" id="KW-0378">Hydrolase</keyword>
<dbReference type="PRINTS" id="PR00704">
    <property type="entry name" value="CALPAIN"/>
</dbReference>
<evidence type="ECO:0000256" key="3">
    <source>
        <dbReference type="ARBA" id="ARBA00022801"/>
    </source>
</evidence>
<dbReference type="PROSITE" id="PS00139">
    <property type="entry name" value="THIOL_PROTEASE_CYS"/>
    <property type="match status" value="1"/>
</dbReference>
<dbReference type="InterPro" id="IPR038765">
    <property type="entry name" value="Papain-like_cys_pep_sf"/>
</dbReference>
<proteinExistence type="inferred from homology"/>
<dbReference type="EMBL" id="JARAKH010000030">
    <property type="protein sequence ID" value="KAK8386779.1"/>
    <property type="molecule type" value="Genomic_DNA"/>
</dbReference>
<dbReference type="PROSITE" id="PS50203">
    <property type="entry name" value="CALPAIN_CAT"/>
    <property type="match status" value="1"/>
</dbReference>
<dbReference type="InterPro" id="IPR022684">
    <property type="entry name" value="Calpain_cysteine_protease"/>
</dbReference>
<keyword evidence="2 6" id="KW-0645">Protease</keyword>
<evidence type="ECO:0000256" key="5">
    <source>
        <dbReference type="PIRSR" id="PIRSR622684-1"/>
    </source>
</evidence>
<dbReference type="GO" id="GO:0005737">
    <property type="term" value="C:cytoplasm"/>
    <property type="evidence" value="ECO:0007669"/>
    <property type="project" value="TreeGrafter"/>
</dbReference>
<comment type="caution">
    <text evidence="8">The sequence shown here is derived from an EMBL/GenBank/DDBJ whole genome shotgun (WGS) entry which is preliminary data.</text>
</comment>
<dbReference type="SMART" id="SM00230">
    <property type="entry name" value="CysPc"/>
    <property type="match status" value="1"/>
</dbReference>
<dbReference type="GO" id="GO:0004198">
    <property type="term" value="F:calcium-dependent cysteine-type endopeptidase activity"/>
    <property type="evidence" value="ECO:0007669"/>
    <property type="project" value="InterPro"/>
</dbReference>
<dbReference type="InterPro" id="IPR022683">
    <property type="entry name" value="Calpain_III"/>
</dbReference>
<dbReference type="SUPFAM" id="SSF49758">
    <property type="entry name" value="Calpain large subunit, middle domain (domain III)"/>
    <property type="match status" value="1"/>
</dbReference>
<evidence type="ECO:0000256" key="4">
    <source>
        <dbReference type="ARBA" id="ARBA00022807"/>
    </source>
</evidence>
<dbReference type="Gene3D" id="3.90.70.10">
    <property type="entry name" value="Cysteine proteinases"/>
    <property type="match status" value="1"/>
</dbReference>
<feature type="active site" evidence="5 6">
    <location>
        <position position="389"/>
    </location>
</feature>
<dbReference type="InterPro" id="IPR036213">
    <property type="entry name" value="Calpain_III_sf"/>
</dbReference>
<feature type="domain" description="Calpain catalytic" evidence="7">
    <location>
        <begin position="85"/>
        <end position="449"/>
    </location>
</feature>
<dbReference type="PANTHER" id="PTHR10183:SF433">
    <property type="entry name" value="CALPAIN-A-RELATED"/>
    <property type="match status" value="1"/>
</dbReference>
<evidence type="ECO:0000256" key="6">
    <source>
        <dbReference type="PROSITE-ProRule" id="PRU00239"/>
    </source>
</evidence>
<dbReference type="InterPro" id="IPR022682">
    <property type="entry name" value="Calpain_domain_III"/>
</dbReference>
<reference evidence="8 9" key="1">
    <citation type="submission" date="2023-03" db="EMBL/GenBank/DDBJ databases">
        <title>High-quality genome of Scylla paramamosain provides insights in environmental adaptation.</title>
        <authorList>
            <person name="Zhang L."/>
        </authorList>
    </citation>
    <scope>NUCLEOTIDE SEQUENCE [LARGE SCALE GENOMIC DNA]</scope>
    <source>
        <strain evidence="8">LZ_2023a</strain>
        <tissue evidence="8">Muscle</tissue>
    </source>
</reference>
<evidence type="ECO:0000256" key="1">
    <source>
        <dbReference type="ARBA" id="ARBA00007623"/>
    </source>
</evidence>
<evidence type="ECO:0000313" key="9">
    <source>
        <dbReference type="Proteomes" id="UP001487740"/>
    </source>
</evidence>
<evidence type="ECO:0000313" key="8">
    <source>
        <dbReference type="EMBL" id="KAK8386779.1"/>
    </source>
</evidence>
<feature type="active site" evidence="5 6">
    <location>
        <position position="140"/>
    </location>
</feature>
<keyword evidence="4 6" id="KW-0788">Thiol protease</keyword>
<name>A0AAW0TGE5_SCYPA</name>
<sequence>MLGQEVVEEPFEWRKEHEHDDRHCRCYKDDHHKEENIEAPCLLKDTYYSRVTNEYTYQRQVKAASRPVKKPFRILRQEALASGKLYSDPEFLPNNFSINFNGVTRRSYEWKRPLELFQNPQFFIDGATRFDIQQGELGDCWLLAAVANLTQHPHLFHVVVPRDQGFTHQYAGIFHFKFWQYGRWQEVVIDDLLPTYHGHLVFMHSRNKNEFWCALLEKAYAKLYGGYEALRGGNINESMVDLTGGVVELIDLRSPPRNLFARLLKASRRGALIGCAIEPDHPGIRPESILSNGLIVRHAYSITRITVISLATAPRLKEEKSITPLMHRPRLHGALRSMIKHLGSVASASGITTRHKESSHLPHILAPLTNWNLSLAFPEGQAHLLRLHNPWGNETEWTGSWSDKSPEWTAVPASEREKLGLTFNDDGEFWMSFQDFMKNFSVVEICDVTPDFFSEDDNTNGNEVPEDILRGWKSVMYEGAWVANHTAGGCRNFINTFARNPQYTVELKDPDEEDDDDLCTIIISLMQKNVRQMKRYGKDYVPIGFTLYKLPPGRQPSTKLDTDFFRYNASCAKVPFFLNTREVTARFRLSAGFYTIVPSTFEPEMTGEFLLRVFTEPSHVPNAPRLAGLRPSHGLFPSSHPSQVKQRRVFRVIF</sequence>
<comment type="similarity">
    <text evidence="1">Belongs to the peptidase C2 family.</text>
</comment>
<dbReference type="InterPro" id="IPR001300">
    <property type="entry name" value="Peptidase_C2_calpain_cat"/>
</dbReference>
<dbReference type="AlphaFoldDB" id="A0AAW0TGE5"/>
<accession>A0AAW0TGE5</accession>
<dbReference type="GO" id="GO:0006508">
    <property type="term" value="P:proteolysis"/>
    <property type="evidence" value="ECO:0007669"/>
    <property type="project" value="UniProtKB-KW"/>
</dbReference>